<sequence length="162" mass="18768">MATNGFNSPLPKSYLKQKHMLDMQNKAVVHALLKELVMGHTQTAAKFLESDLEWWFHGPPQCQYMMSVLTGKSVHTDFRFKPRRIEVVGDYVIAEGWEEENAYWVHVWTLKDHAIIQLTEYFNTWLSVRNIRPSNGEVGMKAIPCGRANPRTLHTAPYQGFY</sequence>
<proteinExistence type="predicted"/>
<dbReference type="InterPro" id="IPR009798">
    <property type="entry name" value="Wun1-like"/>
</dbReference>
<name>A0A7J7CT37_TRIWF</name>
<dbReference type="PANTHER" id="PTHR33703:SF16">
    <property type="entry name" value="OS05G0342100 PROTEIN"/>
    <property type="match status" value="1"/>
</dbReference>
<dbReference type="OrthoDB" id="1922476at2759"/>
<dbReference type="InterPro" id="IPR032710">
    <property type="entry name" value="NTF2-like_dom_sf"/>
</dbReference>
<dbReference type="AlphaFoldDB" id="A0A7J7CT37"/>
<dbReference type="Gene3D" id="3.10.450.50">
    <property type="match status" value="1"/>
</dbReference>
<organism evidence="1 2">
    <name type="scientific">Tripterygium wilfordii</name>
    <name type="common">Thunder God vine</name>
    <dbReference type="NCBI Taxonomy" id="458696"/>
    <lineage>
        <taxon>Eukaryota</taxon>
        <taxon>Viridiplantae</taxon>
        <taxon>Streptophyta</taxon>
        <taxon>Embryophyta</taxon>
        <taxon>Tracheophyta</taxon>
        <taxon>Spermatophyta</taxon>
        <taxon>Magnoliopsida</taxon>
        <taxon>eudicotyledons</taxon>
        <taxon>Gunneridae</taxon>
        <taxon>Pentapetalae</taxon>
        <taxon>rosids</taxon>
        <taxon>fabids</taxon>
        <taxon>Celastrales</taxon>
        <taxon>Celastraceae</taxon>
        <taxon>Tripterygium</taxon>
    </lineage>
</organism>
<keyword evidence="2" id="KW-1185">Reference proteome</keyword>
<accession>A0A7J7CT37</accession>
<reference evidence="1 2" key="1">
    <citation type="journal article" date="2020" name="Nat. Commun.">
        <title>Genome of Tripterygium wilfordii and identification of cytochrome P450 involved in triptolide biosynthesis.</title>
        <authorList>
            <person name="Tu L."/>
            <person name="Su P."/>
            <person name="Zhang Z."/>
            <person name="Gao L."/>
            <person name="Wang J."/>
            <person name="Hu T."/>
            <person name="Zhou J."/>
            <person name="Zhang Y."/>
            <person name="Zhao Y."/>
            <person name="Liu Y."/>
            <person name="Song Y."/>
            <person name="Tong Y."/>
            <person name="Lu Y."/>
            <person name="Yang J."/>
            <person name="Xu C."/>
            <person name="Jia M."/>
            <person name="Peters R.J."/>
            <person name="Huang L."/>
            <person name="Gao W."/>
        </authorList>
    </citation>
    <scope>NUCLEOTIDE SEQUENCE [LARGE SCALE GENOMIC DNA]</scope>
    <source>
        <strain evidence="2">cv. XIE 37</strain>
        <tissue evidence="1">Leaf</tissue>
    </source>
</reference>
<evidence type="ECO:0000313" key="2">
    <source>
        <dbReference type="Proteomes" id="UP000593562"/>
    </source>
</evidence>
<dbReference type="EMBL" id="JAAARO010000013">
    <property type="protein sequence ID" value="KAF5737272.1"/>
    <property type="molecule type" value="Genomic_DNA"/>
</dbReference>
<comment type="caution">
    <text evidence="1">The sequence shown here is derived from an EMBL/GenBank/DDBJ whole genome shotgun (WGS) entry which is preliminary data.</text>
</comment>
<dbReference type="SUPFAM" id="SSF54427">
    <property type="entry name" value="NTF2-like"/>
    <property type="match status" value="1"/>
</dbReference>
<dbReference type="Proteomes" id="UP000593562">
    <property type="component" value="Unassembled WGS sequence"/>
</dbReference>
<dbReference type="Pfam" id="PF07107">
    <property type="entry name" value="WI12"/>
    <property type="match status" value="1"/>
</dbReference>
<protein>
    <submittedName>
        <fullName evidence="1">Wound-induced protein 1-like</fullName>
    </submittedName>
</protein>
<dbReference type="PANTHER" id="PTHR33703">
    <property type="entry name" value="OS07G0691300 PROTEIN"/>
    <property type="match status" value="1"/>
</dbReference>
<gene>
    <name evidence="1" type="ORF">HS088_TW13G00151</name>
</gene>
<evidence type="ECO:0000313" key="1">
    <source>
        <dbReference type="EMBL" id="KAF5737272.1"/>
    </source>
</evidence>
<dbReference type="InParanoid" id="A0A7J7CT37"/>